<proteinExistence type="predicted"/>
<reference evidence="1" key="1">
    <citation type="journal article" date="2014" name="Genome Biol. Evol.">
        <title>Pangenome evidence for extensive interdomain horizontal transfer affecting lineage core and shell genes in uncultured planktonic thaumarchaeota and euryarchaeota.</title>
        <authorList>
            <person name="Deschamps P."/>
            <person name="Zivanovic Y."/>
            <person name="Moreira D."/>
            <person name="Rodriguez-Valera F."/>
            <person name="Lopez-Garcia P."/>
        </authorList>
    </citation>
    <scope>NUCLEOTIDE SEQUENCE</scope>
</reference>
<organism evidence="1">
    <name type="scientific">uncultured marine thaumarchaeote KM3_02_B09</name>
    <dbReference type="NCBI Taxonomy" id="1455956"/>
    <lineage>
        <taxon>Archaea</taxon>
        <taxon>Nitrososphaerota</taxon>
        <taxon>environmental samples</taxon>
    </lineage>
</organism>
<dbReference type="EMBL" id="KF900515">
    <property type="protein sequence ID" value="AIE97715.1"/>
    <property type="molecule type" value="Genomic_DNA"/>
</dbReference>
<dbReference type="AlphaFoldDB" id="A0A075G122"/>
<evidence type="ECO:0000313" key="1">
    <source>
        <dbReference type="EMBL" id="AIE97715.1"/>
    </source>
</evidence>
<accession>A0A075G122</accession>
<sequence length="186" mass="21829">MIFTTITKDLQKELKSNLPQIMILLKKQPAIAYKTIGDIGKEVGKKYNIELLVNFPHKGKIENFDMYGKQDLSFIVDMEKTNFPIKRDIIKEKAREIFGDVETEDAYMYEGKEGVKVFLGPANEAGRKEERIDILPHSLHIWYEFTDKVTEFCDWLLENVYSVKDVDHKGETNYEKFRIKQKEENV</sequence>
<name>A0A075G122_9ARCH</name>
<protein>
    <submittedName>
        <fullName evidence="1">Uncharacterized protein</fullName>
    </submittedName>
</protein>